<accession>A0ABQ4U5E8</accession>
<dbReference type="EMBL" id="BPRB01000372">
    <property type="protein sequence ID" value="GJE62669.1"/>
    <property type="molecule type" value="Genomic_DNA"/>
</dbReference>
<evidence type="ECO:0000313" key="1">
    <source>
        <dbReference type="EMBL" id="GJE62669.1"/>
    </source>
</evidence>
<evidence type="ECO:0000313" key="2">
    <source>
        <dbReference type="Proteomes" id="UP001055057"/>
    </source>
</evidence>
<sequence length="73" mass="7742">MTAQTPAPDAARTVPPFYPAPVAARVQAALDSYLRERAPDQRLAFWKAVALGYGGNFETLAGYALPATSKTSS</sequence>
<organism evidence="1 2">
    <name type="scientific">Methylobacterium trifolii</name>
    <dbReference type="NCBI Taxonomy" id="1003092"/>
    <lineage>
        <taxon>Bacteria</taxon>
        <taxon>Pseudomonadati</taxon>
        <taxon>Pseudomonadota</taxon>
        <taxon>Alphaproteobacteria</taxon>
        <taxon>Hyphomicrobiales</taxon>
        <taxon>Methylobacteriaceae</taxon>
        <taxon>Methylobacterium</taxon>
    </lineage>
</organism>
<name>A0ABQ4U5E8_9HYPH</name>
<proteinExistence type="predicted"/>
<keyword evidence="2" id="KW-1185">Reference proteome</keyword>
<protein>
    <submittedName>
        <fullName evidence="1">Uncharacterized protein</fullName>
    </submittedName>
</protein>
<reference evidence="1" key="1">
    <citation type="journal article" date="2021" name="Front. Microbiol.">
        <title>Comprehensive Comparative Genomics and Phenotyping of Methylobacterium Species.</title>
        <authorList>
            <person name="Alessa O."/>
            <person name="Ogura Y."/>
            <person name="Fujitani Y."/>
            <person name="Takami H."/>
            <person name="Hayashi T."/>
            <person name="Sahin N."/>
            <person name="Tani A."/>
        </authorList>
    </citation>
    <scope>NUCLEOTIDE SEQUENCE</scope>
    <source>
        <strain evidence="1">DSM 23632</strain>
    </source>
</reference>
<comment type="caution">
    <text evidence="1">The sequence shown here is derived from an EMBL/GenBank/DDBJ whole genome shotgun (WGS) entry which is preliminary data.</text>
</comment>
<gene>
    <name evidence="1" type="ORF">MPOCJGCO_4803</name>
</gene>
<dbReference type="Proteomes" id="UP001055057">
    <property type="component" value="Unassembled WGS sequence"/>
</dbReference>
<reference evidence="1" key="2">
    <citation type="submission" date="2021-08" db="EMBL/GenBank/DDBJ databases">
        <authorList>
            <person name="Tani A."/>
            <person name="Ola A."/>
            <person name="Ogura Y."/>
            <person name="Katsura K."/>
            <person name="Hayashi T."/>
        </authorList>
    </citation>
    <scope>NUCLEOTIDE SEQUENCE</scope>
    <source>
        <strain evidence="1">DSM 23632</strain>
    </source>
</reference>